<dbReference type="PROSITE" id="PS50050">
    <property type="entry name" value="TNFR_NGFR_2"/>
    <property type="match status" value="1"/>
</dbReference>
<dbReference type="STRING" id="8167.A0A484D4T9"/>
<keyword evidence="3" id="KW-0812">Transmembrane</keyword>
<feature type="disulfide bond" evidence="1">
    <location>
        <begin position="82"/>
        <end position="100"/>
    </location>
</feature>
<dbReference type="SMART" id="SM00208">
    <property type="entry name" value="TNFR"/>
    <property type="match status" value="2"/>
</dbReference>
<evidence type="ECO:0000256" key="3">
    <source>
        <dbReference type="SAM" id="Phobius"/>
    </source>
</evidence>
<proteinExistence type="predicted"/>
<evidence type="ECO:0000256" key="1">
    <source>
        <dbReference type="PROSITE-ProRule" id="PRU00206"/>
    </source>
</evidence>
<dbReference type="Proteomes" id="UP000295070">
    <property type="component" value="Chromosome 7"/>
</dbReference>
<dbReference type="GO" id="GO:0042127">
    <property type="term" value="P:regulation of cell population proliferation"/>
    <property type="evidence" value="ECO:0007669"/>
    <property type="project" value="TreeGrafter"/>
</dbReference>
<sequence length="287" mass="31458">MAAILRALVLPLLIQGCFCSVGQTGCMKWTPKGDHVCCEACSAGHRLVQECGPSPKDLCTPCEAGTFTVNPKEYRCTRCTQCVGAQVYVKECTATTDTKCGCKEGLTCGDDRCSFCYKKCDKGYEPQKRDCRPCPEGTFNDQSHQMCKPWSTKCPNPNQMIVAKGNALMDIKCVNVSVAPVITTKQSDPTEEAWPLVLSVITSVVLMAFSIIIIIILVAKKIFQKRKEKGIKPITMTQIITTPTDEPMTDNPRTLIAIECSFHEAQQEQGSSSESLYSKDSSSQLIA</sequence>
<dbReference type="InterPro" id="IPR001368">
    <property type="entry name" value="TNFR/NGFR_Cys_rich_reg"/>
</dbReference>
<evidence type="ECO:0000313" key="6">
    <source>
        <dbReference type="EMBL" id="TDH10271.1"/>
    </source>
</evidence>
<organism evidence="6 7">
    <name type="scientific">Perca flavescens</name>
    <name type="common">American yellow perch</name>
    <name type="synonym">Morone flavescens</name>
    <dbReference type="NCBI Taxonomy" id="8167"/>
    <lineage>
        <taxon>Eukaryota</taxon>
        <taxon>Metazoa</taxon>
        <taxon>Chordata</taxon>
        <taxon>Craniata</taxon>
        <taxon>Vertebrata</taxon>
        <taxon>Euteleostomi</taxon>
        <taxon>Actinopterygii</taxon>
        <taxon>Neopterygii</taxon>
        <taxon>Teleostei</taxon>
        <taxon>Neoteleostei</taxon>
        <taxon>Acanthomorphata</taxon>
        <taxon>Eupercaria</taxon>
        <taxon>Perciformes</taxon>
        <taxon>Percoidei</taxon>
        <taxon>Percidae</taxon>
        <taxon>Percinae</taxon>
        <taxon>Perca</taxon>
    </lineage>
</organism>
<protein>
    <recommendedName>
        <fullName evidence="5">TNFR-Cys domain-containing protein</fullName>
    </recommendedName>
</protein>
<dbReference type="AlphaFoldDB" id="A0A484D4T9"/>
<dbReference type="PANTHER" id="PTHR47139">
    <property type="entry name" value="TUMOR NECROSIS FACTOR RECEPTOR SUPERFAMILY MEMBER 9"/>
    <property type="match status" value="1"/>
</dbReference>
<keyword evidence="3" id="KW-0472">Membrane</keyword>
<feature type="chain" id="PRO_5019809307" description="TNFR-Cys domain-containing protein" evidence="4">
    <location>
        <begin position="20"/>
        <end position="287"/>
    </location>
</feature>
<dbReference type="Pfam" id="PF00020">
    <property type="entry name" value="TNFR_c6"/>
    <property type="match status" value="2"/>
</dbReference>
<dbReference type="EMBL" id="SCKG01000007">
    <property type="protein sequence ID" value="TDH10271.1"/>
    <property type="molecule type" value="Genomic_DNA"/>
</dbReference>
<evidence type="ECO:0000259" key="5">
    <source>
        <dbReference type="PROSITE" id="PS50050"/>
    </source>
</evidence>
<evidence type="ECO:0000256" key="4">
    <source>
        <dbReference type="SAM" id="SignalP"/>
    </source>
</evidence>
<feature type="domain" description="TNFR-Cys" evidence="5">
    <location>
        <begin position="61"/>
        <end position="100"/>
    </location>
</feature>
<dbReference type="Gene3D" id="2.10.50.10">
    <property type="entry name" value="Tumor Necrosis Factor Receptor, subunit A, domain 2"/>
    <property type="match status" value="3"/>
</dbReference>
<keyword evidence="3" id="KW-1133">Transmembrane helix</keyword>
<feature type="region of interest" description="Disordered" evidence="2">
    <location>
        <begin position="267"/>
        <end position="287"/>
    </location>
</feature>
<evidence type="ECO:0000313" key="7">
    <source>
        <dbReference type="Proteomes" id="UP000295070"/>
    </source>
</evidence>
<dbReference type="CDD" id="cd13424">
    <property type="entry name" value="TNFRSF9_teleost"/>
    <property type="match status" value="1"/>
</dbReference>
<dbReference type="SUPFAM" id="SSF57586">
    <property type="entry name" value="TNF receptor-like"/>
    <property type="match status" value="2"/>
</dbReference>
<feature type="repeat" description="TNFR-Cys" evidence="1">
    <location>
        <begin position="61"/>
        <end position="100"/>
    </location>
</feature>
<name>A0A484D4T9_PERFV</name>
<keyword evidence="1" id="KW-1015">Disulfide bond</keyword>
<comment type="caution">
    <text evidence="6">The sequence shown here is derived from an EMBL/GenBank/DDBJ whole genome shotgun (WGS) entry which is preliminary data.</text>
</comment>
<reference evidence="6 7" key="1">
    <citation type="submission" date="2019-01" db="EMBL/GenBank/DDBJ databases">
        <title>A chromosome-scale genome assembly of the yellow perch, Perca flavescens.</title>
        <authorList>
            <person name="Feron R."/>
            <person name="Morvezen R."/>
            <person name="Bestin A."/>
            <person name="Haffray P."/>
            <person name="Klopp C."/>
            <person name="Zahm M."/>
            <person name="Cabau C."/>
            <person name="Roques C."/>
            <person name="Donnadieu C."/>
            <person name="Bouchez O."/>
            <person name="Christie M."/>
            <person name="Larson W."/>
            <person name="Guiguen Y."/>
        </authorList>
    </citation>
    <scope>NUCLEOTIDE SEQUENCE [LARGE SCALE GENOMIC DNA]</scope>
    <source>
        <strain evidence="6">YP-PL-M2</strain>
        <tissue evidence="6">Blood</tissue>
    </source>
</reference>
<gene>
    <name evidence="6" type="ORF">EPR50_G00073350</name>
</gene>
<dbReference type="PANTHER" id="PTHR47139:SF4">
    <property type="entry name" value="TUMOR NECROSIS FACTOR RECEPTOR SUPERFAMILY MEMBER 9 ISOFORM X1-RELATED"/>
    <property type="match status" value="1"/>
</dbReference>
<accession>A0A484D4T9</accession>
<evidence type="ECO:0000256" key="2">
    <source>
        <dbReference type="SAM" id="MobiDB-lite"/>
    </source>
</evidence>
<dbReference type="GO" id="GO:0038023">
    <property type="term" value="F:signaling receptor activity"/>
    <property type="evidence" value="ECO:0007669"/>
    <property type="project" value="TreeGrafter"/>
</dbReference>
<dbReference type="InterPro" id="IPR034057">
    <property type="entry name" value="TNFRSF9_N_teleost"/>
</dbReference>
<comment type="caution">
    <text evidence="1">Lacks conserved residue(s) required for the propagation of feature annotation.</text>
</comment>
<keyword evidence="4" id="KW-0732">Signal</keyword>
<feature type="transmembrane region" description="Helical" evidence="3">
    <location>
        <begin position="193"/>
        <end position="219"/>
    </location>
</feature>
<keyword evidence="7" id="KW-1185">Reference proteome</keyword>
<feature type="disulfide bond" evidence="1">
    <location>
        <begin position="79"/>
        <end position="92"/>
    </location>
</feature>
<feature type="signal peptide" evidence="4">
    <location>
        <begin position="1"/>
        <end position="19"/>
    </location>
</feature>
<dbReference type="PROSITE" id="PS51257">
    <property type="entry name" value="PROKAR_LIPOPROTEIN"/>
    <property type="match status" value="1"/>
</dbReference>